<dbReference type="Proteomes" id="UP001627154">
    <property type="component" value="Unassembled WGS sequence"/>
</dbReference>
<sequence>MEPHLNTLQQLNKWQGRRETINVGDIILIINQSLLLSSGRWPIGCVTHTYVGPDEQVRVAQVRTASGSYKRPVVKLVALPVKTSSSDPDSLTTVLGGRDPKFISFKEQVITVQPPEHKLQGGKEVHNAYYPKHSHITKLNTTSPQTQLTLDNGPTYALTLSYTSQ</sequence>
<evidence type="ECO:0000313" key="2">
    <source>
        <dbReference type="EMBL" id="KAL3400826.1"/>
    </source>
</evidence>
<keyword evidence="3" id="KW-1185">Reference proteome</keyword>
<feature type="domain" description="DUF5641" evidence="1">
    <location>
        <begin position="4"/>
        <end position="79"/>
    </location>
</feature>
<proteinExistence type="predicted"/>
<dbReference type="AlphaFoldDB" id="A0ABD2X871"/>
<name>A0ABD2X871_9HYME</name>
<organism evidence="2 3">
    <name type="scientific">Trichogramma kaykai</name>
    <dbReference type="NCBI Taxonomy" id="54128"/>
    <lineage>
        <taxon>Eukaryota</taxon>
        <taxon>Metazoa</taxon>
        <taxon>Ecdysozoa</taxon>
        <taxon>Arthropoda</taxon>
        <taxon>Hexapoda</taxon>
        <taxon>Insecta</taxon>
        <taxon>Pterygota</taxon>
        <taxon>Neoptera</taxon>
        <taxon>Endopterygota</taxon>
        <taxon>Hymenoptera</taxon>
        <taxon>Apocrita</taxon>
        <taxon>Proctotrupomorpha</taxon>
        <taxon>Chalcidoidea</taxon>
        <taxon>Trichogrammatidae</taxon>
        <taxon>Trichogramma</taxon>
    </lineage>
</organism>
<comment type="caution">
    <text evidence="2">The sequence shown here is derived from an EMBL/GenBank/DDBJ whole genome shotgun (WGS) entry which is preliminary data.</text>
</comment>
<dbReference type="Pfam" id="PF18701">
    <property type="entry name" value="DUF5641"/>
    <property type="match status" value="1"/>
</dbReference>
<reference evidence="2 3" key="1">
    <citation type="journal article" date="2024" name="bioRxiv">
        <title>A reference genome for Trichogramma kaykai: A tiny desert-dwelling parasitoid wasp with competing sex-ratio distorters.</title>
        <authorList>
            <person name="Culotta J."/>
            <person name="Lindsey A.R."/>
        </authorList>
    </citation>
    <scope>NUCLEOTIDE SEQUENCE [LARGE SCALE GENOMIC DNA]</scope>
    <source>
        <strain evidence="2 3">KSX58</strain>
    </source>
</reference>
<dbReference type="EMBL" id="JBJJXI010000050">
    <property type="protein sequence ID" value="KAL3400826.1"/>
    <property type="molecule type" value="Genomic_DNA"/>
</dbReference>
<gene>
    <name evidence="2" type="ORF">TKK_005966</name>
</gene>
<evidence type="ECO:0000259" key="1">
    <source>
        <dbReference type="Pfam" id="PF18701"/>
    </source>
</evidence>
<accession>A0ABD2X871</accession>
<dbReference type="InterPro" id="IPR040676">
    <property type="entry name" value="DUF5641"/>
</dbReference>
<protein>
    <recommendedName>
        <fullName evidence="1">DUF5641 domain-containing protein</fullName>
    </recommendedName>
</protein>
<evidence type="ECO:0000313" key="3">
    <source>
        <dbReference type="Proteomes" id="UP001627154"/>
    </source>
</evidence>